<keyword evidence="2" id="KW-1185">Reference proteome</keyword>
<dbReference type="EMBL" id="JAGMUV010000003">
    <property type="protein sequence ID" value="KAH7165316.1"/>
    <property type="molecule type" value="Genomic_DNA"/>
</dbReference>
<dbReference type="Proteomes" id="UP000738349">
    <property type="component" value="Unassembled WGS sequence"/>
</dbReference>
<sequence length="221" mass="24612">MNTQTEDLPLVDVNGEAPNPILQVDFSWKKFKALITENGKPNDPIYVIDYQSFRSPNLIFKSTATEEVIGSGTLHPVSINAKYEVNGEKGTLKALKRFKTEYTHLSRAFSDNGNLVAMRWTTTWDFKRWNFICLDEQEIPVAKFSAKAWATHKIGNLEFMGPKATSQAARDEIMVVALTLLYCMVLRVNSILSLVGACFARPGPLPKESAAPAQQKATKGD</sequence>
<protein>
    <submittedName>
        <fullName evidence="1">Uncharacterized protein</fullName>
    </submittedName>
</protein>
<name>A0A9P9FMU8_9HYPO</name>
<dbReference type="AlphaFoldDB" id="A0A9P9FMU8"/>
<dbReference type="OrthoDB" id="4725912at2759"/>
<evidence type="ECO:0000313" key="1">
    <source>
        <dbReference type="EMBL" id="KAH7165316.1"/>
    </source>
</evidence>
<proteinExistence type="predicted"/>
<gene>
    <name evidence="1" type="ORF">EDB81DRAFT_778967</name>
</gene>
<reference evidence="1" key="1">
    <citation type="journal article" date="2021" name="Nat. Commun.">
        <title>Genetic determinants of endophytism in the Arabidopsis root mycobiome.</title>
        <authorList>
            <person name="Mesny F."/>
            <person name="Miyauchi S."/>
            <person name="Thiergart T."/>
            <person name="Pickel B."/>
            <person name="Atanasova L."/>
            <person name="Karlsson M."/>
            <person name="Huettel B."/>
            <person name="Barry K.W."/>
            <person name="Haridas S."/>
            <person name="Chen C."/>
            <person name="Bauer D."/>
            <person name="Andreopoulos W."/>
            <person name="Pangilinan J."/>
            <person name="LaButti K."/>
            <person name="Riley R."/>
            <person name="Lipzen A."/>
            <person name="Clum A."/>
            <person name="Drula E."/>
            <person name="Henrissat B."/>
            <person name="Kohler A."/>
            <person name="Grigoriev I.V."/>
            <person name="Martin F.M."/>
            <person name="Hacquard S."/>
        </authorList>
    </citation>
    <scope>NUCLEOTIDE SEQUENCE</scope>
    <source>
        <strain evidence="1">MPI-CAGE-AT-0147</strain>
    </source>
</reference>
<organism evidence="1 2">
    <name type="scientific">Dactylonectria macrodidyma</name>
    <dbReference type="NCBI Taxonomy" id="307937"/>
    <lineage>
        <taxon>Eukaryota</taxon>
        <taxon>Fungi</taxon>
        <taxon>Dikarya</taxon>
        <taxon>Ascomycota</taxon>
        <taxon>Pezizomycotina</taxon>
        <taxon>Sordariomycetes</taxon>
        <taxon>Hypocreomycetidae</taxon>
        <taxon>Hypocreales</taxon>
        <taxon>Nectriaceae</taxon>
        <taxon>Dactylonectria</taxon>
    </lineage>
</organism>
<comment type="caution">
    <text evidence="1">The sequence shown here is derived from an EMBL/GenBank/DDBJ whole genome shotgun (WGS) entry which is preliminary data.</text>
</comment>
<accession>A0A9P9FMU8</accession>
<evidence type="ECO:0000313" key="2">
    <source>
        <dbReference type="Proteomes" id="UP000738349"/>
    </source>
</evidence>